<dbReference type="PANTHER" id="PTHR36423">
    <property type="entry name" value="AFR070WP"/>
    <property type="match status" value="1"/>
</dbReference>
<evidence type="ECO:0000313" key="2">
    <source>
        <dbReference type="Proteomes" id="UP000029558"/>
    </source>
</evidence>
<gene>
    <name evidence="1" type="ORF">KU39_683</name>
</gene>
<dbReference type="EMBL" id="CP012508">
    <property type="protein sequence ID" value="ALB21867.1"/>
    <property type="molecule type" value="Genomic_DNA"/>
</dbReference>
<dbReference type="Proteomes" id="UP000029558">
    <property type="component" value="Chromosome"/>
</dbReference>
<dbReference type="AlphaFoldDB" id="A0A1L6T9J8"/>
<organism evidence="1 2">
    <name type="scientific">Piscirickettsia salmonis</name>
    <dbReference type="NCBI Taxonomy" id="1238"/>
    <lineage>
        <taxon>Bacteria</taxon>
        <taxon>Pseudomonadati</taxon>
        <taxon>Pseudomonadota</taxon>
        <taxon>Gammaproteobacteria</taxon>
        <taxon>Thiotrichales</taxon>
        <taxon>Piscirickettsiaceae</taxon>
        <taxon>Piscirickettsia</taxon>
    </lineage>
</organism>
<reference evidence="1 2" key="1">
    <citation type="journal article" date="2014" name="Genome Announc.">
        <title>Comparative Genome Analysis of Two Isolates of the Fish Pathogen Piscirickettsia salmonis from Different Hosts Reveals Major Differences in Virulence-Associated Secretion Systems.</title>
        <authorList>
            <person name="Bohle H."/>
            <person name="Henriquez P."/>
            <person name="Grothusen H."/>
            <person name="Navas E."/>
            <person name="Sandoval A."/>
            <person name="Bustamante F."/>
            <person name="Bustos P."/>
            <person name="Mancilla M."/>
        </authorList>
    </citation>
    <scope>NUCLEOTIDE SEQUENCE [LARGE SCALE GENOMIC DNA]</scope>
    <source>
        <strain evidence="2">B1-32597</strain>
    </source>
</reference>
<evidence type="ECO:0000313" key="1">
    <source>
        <dbReference type="EMBL" id="ALB21867.1"/>
    </source>
</evidence>
<dbReference type="SUPFAM" id="SSF143410">
    <property type="entry name" value="DOPA-like"/>
    <property type="match status" value="1"/>
</dbReference>
<protein>
    <submittedName>
        <fullName evidence="1">DOPA 4,5-dioxygenase</fullName>
    </submittedName>
</protein>
<dbReference type="Gene3D" id="3.30.70.1240">
    <property type="entry name" value="DOPA-like domains"/>
    <property type="match status" value="1"/>
</dbReference>
<sequence length="103" mass="11941">MYDYHIHLYYDMSTRSVAKLLRNNLHTMLEGVAKVSLLHDKPPYPHPQPMFEIAFPKDLLPKLTQWFKTHRNGLSVLLHPVQSNETDAYHSKGLWMGQPLTSG</sequence>
<dbReference type="PANTHER" id="PTHR36423:SF2">
    <property type="entry name" value="AFR070WP"/>
    <property type="match status" value="1"/>
</dbReference>
<dbReference type="RefSeq" id="WP_017377712.1">
    <property type="nucleotide sequence ID" value="NZ_CP012508.1"/>
</dbReference>
<accession>A0A1L6T9J8</accession>
<dbReference type="OrthoDB" id="572228at2"/>
<name>A0A1L6T9J8_PISSA</name>
<proteinExistence type="predicted"/>
<dbReference type="InterPro" id="IPR014980">
    <property type="entry name" value="DOPA_dioxygen"/>
</dbReference>
<dbReference type="Pfam" id="PF08883">
    <property type="entry name" value="DOPA_dioxygen"/>
    <property type="match status" value="1"/>
</dbReference>
<dbReference type="InterPro" id="IPR023389">
    <property type="entry name" value="DOPA-like_sf"/>
</dbReference>